<accession>A0A644Z0F1</accession>
<comment type="caution">
    <text evidence="1">The sequence shown here is derived from an EMBL/GenBank/DDBJ whole genome shotgun (WGS) entry which is preliminary data.</text>
</comment>
<sequence>MLTLINRDVETIKTLVDNYRNEEIYLWTGLVAAEIIHTSRLLYHLQPQSNYVHLFDFSNFSMKNIHGEFIYPRCLVAMDLSRVEDPEKSFVK</sequence>
<protein>
    <submittedName>
        <fullName evidence="1">Uncharacterized protein</fullName>
    </submittedName>
</protein>
<dbReference type="AlphaFoldDB" id="A0A644Z0F1"/>
<gene>
    <name evidence="1" type="ORF">SDC9_80600</name>
</gene>
<dbReference type="EMBL" id="VSSQ01006842">
    <property type="protein sequence ID" value="MPM34019.1"/>
    <property type="molecule type" value="Genomic_DNA"/>
</dbReference>
<evidence type="ECO:0000313" key="1">
    <source>
        <dbReference type="EMBL" id="MPM34019.1"/>
    </source>
</evidence>
<organism evidence="1">
    <name type="scientific">bioreactor metagenome</name>
    <dbReference type="NCBI Taxonomy" id="1076179"/>
    <lineage>
        <taxon>unclassified sequences</taxon>
        <taxon>metagenomes</taxon>
        <taxon>ecological metagenomes</taxon>
    </lineage>
</organism>
<reference evidence="1" key="1">
    <citation type="submission" date="2019-08" db="EMBL/GenBank/DDBJ databases">
        <authorList>
            <person name="Kucharzyk K."/>
            <person name="Murdoch R.W."/>
            <person name="Higgins S."/>
            <person name="Loffler F."/>
        </authorList>
    </citation>
    <scope>NUCLEOTIDE SEQUENCE</scope>
</reference>
<proteinExistence type="predicted"/>
<name>A0A644Z0F1_9ZZZZ</name>